<dbReference type="GO" id="GO:0022857">
    <property type="term" value="F:transmembrane transporter activity"/>
    <property type="evidence" value="ECO:0007669"/>
    <property type="project" value="InterPro"/>
</dbReference>
<keyword evidence="4 7" id="KW-0812">Transmembrane</keyword>
<dbReference type="InterPro" id="IPR004638">
    <property type="entry name" value="EmrB-like"/>
</dbReference>
<feature type="transmembrane region" description="Helical" evidence="7">
    <location>
        <begin position="46"/>
        <end position="64"/>
    </location>
</feature>
<dbReference type="InterPro" id="IPR020846">
    <property type="entry name" value="MFS_dom"/>
</dbReference>
<feature type="transmembrane region" description="Helical" evidence="7">
    <location>
        <begin position="266"/>
        <end position="289"/>
    </location>
</feature>
<dbReference type="PROSITE" id="PS50850">
    <property type="entry name" value="MFS"/>
    <property type="match status" value="1"/>
</dbReference>
<dbReference type="Proteomes" id="UP000185934">
    <property type="component" value="Chromosome"/>
</dbReference>
<evidence type="ECO:0000256" key="4">
    <source>
        <dbReference type="ARBA" id="ARBA00022692"/>
    </source>
</evidence>
<dbReference type="KEGG" id="dfo:Dform_01161"/>
<dbReference type="AlphaFoldDB" id="A0A1P8F7P5"/>
<dbReference type="PANTHER" id="PTHR42718:SF42">
    <property type="entry name" value="EXPORT PROTEIN"/>
    <property type="match status" value="1"/>
</dbReference>
<dbReference type="PANTHER" id="PTHR42718">
    <property type="entry name" value="MAJOR FACILITATOR SUPERFAMILY MULTIDRUG TRANSPORTER MFSC"/>
    <property type="match status" value="1"/>
</dbReference>
<dbReference type="Gene3D" id="1.20.1720.10">
    <property type="entry name" value="Multidrug resistance protein D"/>
    <property type="match status" value="1"/>
</dbReference>
<dbReference type="GO" id="GO:0005886">
    <property type="term" value="C:plasma membrane"/>
    <property type="evidence" value="ECO:0007669"/>
    <property type="project" value="UniProtKB-SubCell"/>
</dbReference>
<gene>
    <name evidence="9" type="ORF">Dform_01161</name>
</gene>
<dbReference type="RefSeq" id="WP_076004171.1">
    <property type="nucleotide sequence ID" value="NZ_CP018258.1"/>
</dbReference>
<accession>A0A1P8F7P5</accession>
<dbReference type="EMBL" id="CP018258">
    <property type="protein sequence ID" value="APV44494.1"/>
    <property type="molecule type" value="Genomic_DNA"/>
</dbReference>
<evidence type="ECO:0000256" key="1">
    <source>
        <dbReference type="ARBA" id="ARBA00004651"/>
    </source>
</evidence>
<evidence type="ECO:0000313" key="10">
    <source>
        <dbReference type="Proteomes" id="UP000185934"/>
    </source>
</evidence>
<reference evidence="10" key="1">
    <citation type="submission" date="2016-11" db="EMBL/GenBank/DDBJ databases">
        <title>Dehalogenimonas formicexedens sp. nov., a chlorinated alkane respiring bacterium isolated from contaminated groundwater.</title>
        <authorList>
            <person name="Key T.A."/>
            <person name="Bowman K.S."/>
            <person name="Lee I."/>
            <person name="Chun J."/>
            <person name="Albuquerque L."/>
            <person name="da Costa M.S."/>
            <person name="Rainey F.A."/>
            <person name="Moe W.M."/>
        </authorList>
    </citation>
    <scope>NUCLEOTIDE SEQUENCE [LARGE SCALE GENOMIC DNA]</scope>
    <source>
        <strain evidence="10">NSZ-14</strain>
    </source>
</reference>
<dbReference type="Gene3D" id="1.20.1250.20">
    <property type="entry name" value="MFS general substrate transporter like domains"/>
    <property type="match status" value="1"/>
</dbReference>
<feature type="domain" description="Major facilitator superfamily (MFS) profile" evidence="8">
    <location>
        <begin position="10"/>
        <end position="501"/>
    </location>
</feature>
<keyword evidence="3" id="KW-1003">Cell membrane</keyword>
<feature type="transmembrane region" description="Helical" evidence="7">
    <location>
        <begin position="76"/>
        <end position="95"/>
    </location>
</feature>
<dbReference type="OrthoDB" id="102502at2"/>
<feature type="transmembrane region" description="Helical" evidence="7">
    <location>
        <begin position="196"/>
        <end position="216"/>
    </location>
</feature>
<dbReference type="NCBIfam" id="TIGR00711">
    <property type="entry name" value="efflux_EmrB"/>
    <property type="match status" value="1"/>
</dbReference>
<dbReference type="InterPro" id="IPR036259">
    <property type="entry name" value="MFS_trans_sf"/>
</dbReference>
<evidence type="ECO:0000256" key="7">
    <source>
        <dbReference type="SAM" id="Phobius"/>
    </source>
</evidence>
<feature type="transmembrane region" description="Helical" evidence="7">
    <location>
        <begin position="329"/>
        <end position="348"/>
    </location>
</feature>
<dbReference type="STRING" id="1839801.Dform_01161"/>
<evidence type="ECO:0000256" key="3">
    <source>
        <dbReference type="ARBA" id="ARBA00022475"/>
    </source>
</evidence>
<evidence type="ECO:0000256" key="5">
    <source>
        <dbReference type="ARBA" id="ARBA00022989"/>
    </source>
</evidence>
<feature type="transmembrane region" description="Helical" evidence="7">
    <location>
        <begin position="101"/>
        <end position="122"/>
    </location>
</feature>
<dbReference type="Pfam" id="PF07690">
    <property type="entry name" value="MFS_1"/>
    <property type="match status" value="1"/>
</dbReference>
<feature type="transmembrane region" description="Helical" evidence="7">
    <location>
        <begin position="304"/>
        <end position="322"/>
    </location>
</feature>
<dbReference type="PRINTS" id="PR01036">
    <property type="entry name" value="TCRTETB"/>
</dbReference>
<comment type="subcellular location">
    <subcellularLocation>
        <location evidence="1">Cell membrane</location>
        <topology evidence="1">Multi-pass membrane protein</topology>
    </subcellularLocation>
</comment>
<dbReference type="InterPro" id="IPR011701">
    <property type="entry name" value="MFS"/>
</dbReference>
<feature type="transmembrane region" description="Helical" evidence="7">
    <location>
        <begin position="478"/>
        <end position="497"/>
    </location>
</feature>
<keyword evidence="5 7" id="KW-1133">Transmembrane helix</keyword>
<evidence type="ECO:0000256" key="6">
    <source>
        <dbReference type="ARBA" id="ARBA00023136"/>
    </source>
</evidence>
<feature type="transmembrane region" description="Helical" evidence="7">
    <location>
        <begin position="163"/>
        <end position="184"/>
    </location>
</feature>
<name>A0A1P8F7P5_9CHLR</name>
<evidence type="ECO:0000256" key="2">
    <source>
        <dbReference type="ARBA" id="ARBA00022448"/>
    </source>
</evidence>
<dbReference type="SUPFAM" id="SSF103473">
    <property type="entry name" value="MFS general substrate transporter"/>
    <property type="match status" value="1"/>
</dbReference>
<keyword evidence="2" id="KW-0813">Transport</keyword>
<proteinExistence type="predicted"/>
<sequence length="517" mass="53898">MKINNGKWIALGFLSLSLFAISIDNTILNLALPSIANGLGASATALQWIVDSYLLVFAACLLTFGAIGDRIGRKRMLIGGLAVFGIFSLGAGLASSSNMLITMRALMGVGGAAIMPSTLSILTDIFRQPKERALSIAIWSAVFGLGVGVGPLVGGWLLEHYAWSSIFYINIPVVLISITGIILVVRASRSSQPKRLDILGSLLSAGGLFLFIHGIIQAGRVGWSDSGVVAFITGGLVIFALFGLWERRTKNPMLPLSFFKNMSFSGAIISLTLISFVVMGALFILGQYLQTILGNTPLQTGVKLMPLVAALFLTSVLSAKLAQRMGTKVTVSAGIMLSALGFFYFYSIAAVDTAYSSIAFGMVIIGLGMGLTMSPATNSVMGSIPVDEAGVGSAMNDTTRQIGGAIGVAVIGSTINTNYLGNINGSGWIQALPPQLADPIRSSIQAAHGVASAIPDPQTSALIVTKTNEAFVSGMSEALLVTAIVMVVAAVTAFILMPNQIISAAEINAEVLVPATE</sequence>
<organism evidence="9 10">
    <name type="scientific">Dehalogenimonas formicexedens</name>
    <dbReference type="NCBI Taxonomy" id="1839801"/>
    <lineage>
        <taxon>Bacteria</taxon>
        <taxon>Bacillati</taxon>
        <taxon>Chloroflexota</taxon>
        <taxon>Dehalococcoidia</taxon>
        <taxon>Dehalococcoidales</taxon>
        <taxon>Dehalococcoidaceae</taxon>
        <taxon>Dehalogenimonas</taxon>
    </lineage>
</organism>
<keyword evidence="6 7" id="KW-0472">Membrane</keyword>
<feature type="transmembrane region" description="Helical" evidence="7">
    <location>
        <begin position="354"/>
        <end position="373"/>
    </location>
</feature>
<dbReference type="CDD" id="cd17321">
    <property type="entry name" value="MFS_MMR_MDR_like"/>
    <property type="match status" value="1"/>
</dbReference>
<keyword evidence="10" id="KW-1185">Reference proteome</keyword>
<evidence type="ECO:0000313" key="9">
    <source>
        <dbReference type="EMBL" id="APV44494.1"/>
    </source>
</evidence>
<feature type="transmembrane region" description="Helical" evidence="7">
    <location>
        <begin position="228"/>
        <end position="245"/>
    </location>
</feature>
<protein>
    <submittedName>
        <fullName evidence="9">Drug resistance transporter, EmrB/QacA subfamily</fullName>
    </submittedName>
</protein>
<evidence type="ECO:0000259" key="8">
    <source>
        <dbReference type="PROSITE" id="PS50850"/>
    </source>
</evidence>
<feature type="transmembrane region" description="Helical" evidence="7">
    <location>
        <begin position="134"/>
        <end position="157"/>
    </location>
</feature>